<feature type="transmembrane region" description="Helical" evidence="1">
    <location>
        <begin position="12"/>
        <end position="29"/>
    </location>
</feature>
<sequence>MIGLLLKNWRSIIDVLLVIGLVILLFWWNPMKIFGGGLKLEDTANLVTEVNQIRELVTAEYYGEVITSIEEARLNPLEEDEIRKDVSLLYDDLLASLQHLRDYQNIPKEQRVDEYREGEKTSNWRRKVKHEVDSRNIQDKLDYLDVMVEIQSDPYYQPLLEYLWRTIDKQEKGEIPNGRDEEATLFSIYRNPPFRTMSTPEMDKFMEDYYFHLQETISRRESRKKLTMIGRGWVKAGFDFNELGPESIVYYEESGIVHLIGITPKILNADINPWFIPEKGIPGFQILDERGPVNFHDAKRVKQYCIEKLTVQAYQAKILQSAQDQGQETLKNFFSLLTDREISQVIFHSNPFTTFAREAEKDELITYAEAYMLDSLLGIEIHHIDSLNRTVQNQSVNKGFAKDSRRVVEQTLYNLGQYPYQNGKRNYGVLSKLATDIAEDSIIDKQEEQLLQNLRYPVSFNKVEWAFIGEDSTDRLSYWVENPLDYCRAYNAMITDFMDHGVIPAEFDTTVISSDSFDPEKYLDTVKIVDYVSIDQESIRLVYSYKEHTAAFYHSLYYPFEVDLMDLGEFIASKQKPQDSVAYSDYKRLPPIQKGFWFYDQRLNGQYAYHINMAPDQLFPTHLADRLLKQQFLYRSDTAYLGFGGAMPSEMDSAAVLLHPLSLENVTMLNNIITALLKARKQERNKGFVQKTTDWLKSRSSSKDQKTLYVGKKGIQFQ</sequence>
<gene>
    <name evidence="2" type="ORF">FKX85_15075</name>
</gene>
<organism evidence="2 3">
    <name type="scientific">Echinicola soli</name>
    <dbReference type="NCBI Taxonomy" id="2591634"/>
    <lineage>
        <taxon>Bacteria</taxon>
        <taxon>Pseudomonadati</taxon>
        <taxon>Bacteroidota</taxon>
        <taxon>Cytophagia</taxon>
        <taxon>Cytophagales</taxon>
        <taxon>Cyclobacteriaceae</taxon>
        <taxon>Echinicola</taxon>
    </lineage>
</organism>
<accession>A0A514CKE3</accession>
<evidence type="ECO:0000313" key="2">
    <source>
        <dbReference type="EMBL" id="QDH80286.1"/>
    </source>
</evidence>
<keyword evidence="1" id="KW-0472">Membrane</keyword>
<name>A0A514CKE3_9BACT</name>
<reference evidence="2 3" key="1">
    <citation type="submission" date="2019-06" db="EMBL/GenBank/DDBJ databases">
        <title>Echinicola alkalisoli sp. nov. isolated from saline soil.</title>
        <authorList>
            <person name="Sun J.-Q."/>
            <person name="Xu L."/>
        </authorList>
    </citation>
    <scope>NUCLEOTIDE SEQUENCE [LARGE SCALE GENOMIC DNA]</scope>
    <source>
        <strain evidence="2 3">LN3S3</strain>
    </source>
</reference>
<protein>
    <submittedName>
        <fullName evidence="2">DUF4230 domain-containing protein</fullName>
    </submittedName>
</protein>
<dbReference type="EMBL" id="CP041253">
    <property type="protein sequence ID" value="QDH80286.1"/>
    <property type="molecule type" value="Genomic_DNA"/>
</dbReference>
<keyword evidence="1" id="KW-0812">Transmembrane</keyword>
<keyword evidence="1" id="KW-1133">Transmembrane helix</keyword>
<dbReference type="RefSeq" id="WP_141615520.1">
    <property type="nucleotide sequence ID" value="NZ_CP041253.1"/>
</dbReference>
<dbReference type="Proteomes" id="UP000316614">
    <property type="component" value="Chromosome"/>
</dbReference>
<dbReference type="AlphaFoldDB" id="A0A514CKE3"/>
<dbReference type="KEGG" id="echi:FKX85_15075"/>
<evidence type="ECO:0000256" key="1">
    <source>
        <dbReference type="SAM" id="Phobius"/>
    </source>
</evidence>
<evidence type="ECO:0000313" key="3">
    <source>
        <dbReference type="Proteomes" id="UP000316614"/>
    </source>
</evidence>
<keyword evidence="3" id="KW-1185">Reference proteome</keyword>
<dbReference type="OrthoDB" id="834617at2"/>
<proteinExistence type="predicted"/>